<dbReference type="EMBL" id="CP012661">
    <property type="protein sequence ID" value="AMY68396.1"/>
    <property type="molecule type" value="Genomic_DNA"/>
</dbReference>
<keyword evidence="1" id="KW-0472">Membrane</keyword>
<keyword evidence="3" id="KW-1185">Reference proteome</keyword>
<keyword evidence="1" id="KW-1133">Transmembrane helix</keyword>
<gene>
    <name evidence="2" type="ORF">AKL17_1140</name>
</gene>
<accession>A0A159Z0G5</accession>
<evidence type="ECO:0000313" key="2">
    <source>
        <dbReference type="EMBL" id="AMY68396.1"/>
    </source>
</evidence>
<organism evidence="2 3">
    <name type="scientific">Frigidibacter mobilis</name>
    <dbReference type="NCBI Taxonomy" id="1335048"/>
    <lineage>
        <taxon>Bacteria</taxon>
        <taxon>Pseudomonadati</taxon>
        <taxon>Pseudomonadota</taxon>
        <taxon>Alphaproteobacteria</taxon>
        <taxon>Rhodobacterales</taxon>
        <taxon>Paracoccaceae</taxon>
        <taxon>Frigidibacter</taxon>
    </lineage>
</organism>
<evidence type="ECO:0000256" key="1">
    <source>
        <dbReference type="SAM" id="Phobius"/>
    </source>
</evidence>
<dbReference type="AlphaFoldDB" id="A0A159Z0G5"/>
<dbReference type="KEGG" id="daa:AKL17_1140"/>
<feature type="transmembrane region" description="Helical" evidence="1">
    <location>
        <begin position="12"/>
        <end position="32"/>
    </location>
</feature>
<reference evidence="2 3" key="1">
    <citation type="submission" date="2015-09" db="EMBL/GenBank/DDBJ databases">
        <title>Complete genome sequence of Defluviimonas alba cai42t isolated from an oilfield in Xinjiang.</title>
        <authorList>
            <person name="Geng S."/>
            <person name="Pan X."/>
            <person name="Wu X."/>
        </authorList>
    </citation>
    <scope>NUCLEOTIDE SEQUENCE [LARGE SCALE GENOMIC DNA]</scope>
    <source>
        <strain evidence="3">cai42</strain>
    </source>
</reference>
<proteinExistence type="predicted"/>
<evidence type="ECO:0000313" key="3">
    <source>
        <dbReference type="Proteomes" id="UP000076128"/>
    </source>
</evidence>
<protein>
    <submittedName>
        <fullName evidence="2">Uncharacterized protein</fullName>
    </submittedName>
</protein>
<name>A0A159Z0G5_9RHOB</name>
<dbReference type="Proteomes" id="UP000076128">
    <property type="component" value="Chromosome"/>
</dbReference>
<keyword evidence="1" id="KW-0812">Transmembrane</keyword>
<sequence>MNRDLLLSGAAWRLAIALGVSGALWVGLWAVVG</sequence>